<dbReference type="RefSeq" id="WP_147291344.1">
    <property type="nucleotide sequence ID" value="NZ_QRAP01000003.1"/>
</dbReference>
<dbReference type="AlphaFoldDB" id="A0A370QUB8"/>
<keyword evidence="6" id="KW-1185">Reference proteome</keyword>
<comment type="similarity">
    <text evidence="1 3">Belongs to the short-chain dehydrogenases/reductases (SDR) family.</text>
</comment>
<evidence type="ECO:0000259" key="4">
    <source>
        <dbReference type="SMART" id="SM00822"/>
    </source>
</evidence>
<dbReference type="OrthoDB" id="9793325at2"/>
<dbReference type="Proteomes" id="UP000254848">
    <property type="component" value="Unassembled WGS sequence"/>
</dbReference>
<protein>
    <submittedName>
        <fullName evidence="5">NADP-dependent 3-hydroxy acid dehydrogenase YdfG</fullName>
    </submittedName>
</protein>
<gene>
    <name evidence="5" type="ORF">C8D90_103223</name>
</gene>
<dbReference type="InterPro" id="IPR036291">
    <property type="entry name" value="NAD(P)-bd_dom_sf"/>
</dbReference>
<dbReference type="PANTHER" id="PTHR43669">
    <property type="entry name" value="5-KETO-D-GLUCONATE 5-REDUCTASE"/>
    <property type="match status" value="1"/>
</dbReference>
<dbReference type="PRINTS" id="PR00081">
    <property type="entry name" value="GDHRDH"/>
</dbReference>
<evidence type="ECO:0000313" key="5">
    <source>
        <dbReference type="EMBL" id="RDK92830.1"/>
    </source>
</evidence>
<dbReference type="PANTHER" id="PTHR43669:SF3">
    <property type="entry name" value="ALCOHOL DEHYDROGENASE, PUTATIVE (AFU_ORTHOLOGUE AFUA_3G03445)-RELATED"/>
    <property type="match status" value="1"/>
</dbReference>
<organism evidence="5 6">
    <name type="scientific">Enterobacillus tribolii</name>
    <dbReference type="NCBI Taxonomy" id="1487935"/>
    <lineage>
        <taxon>Bacteria</taxon>
        <taxon>Pseudomonadati</taxon>
        <taxon>Pseudomonadota</taxon>
        <taxon>Gammaproteobacteria</taxon>
        <taxon>Enterobacterales</taxon>
        <taxon>Hafniaceae</taxon>
        <taxon>Enterobacillus</taxon>
    </lineage>
</organism>
<comment type="caution">
    <text evidence="5">The sequence shown here is derived from an EMBL/GenBank/DDBJ whole genome shotgun (WGS) entry which is preliminary data.</text>
</comment>
<dbReference type="SMART" id="SM00822">
    <property type="entry name" value="PKS_KR"/>
    <property type="match status" value="1"/>
</dbReference>
<evidence type="ECO:0000256" key="3">
    <source>
        <dbReference type="RuleBase" id="RU000363"/>
    </source>
</evidence>
<dbReference type="EMBL" id="QRAP01000003">
    <property type="protein sequence ID" value="RDK92830.1"/>
    <property type="molecule type" value="Genomic_DNA"/>
</dbReference>
<evidence type="ECO:0000256" key="2">
    <source>
        <dbReference type="ARBA" id="ARBA00023002"/>
    </source>
</evidence>
<dbReference type="GO" id="GO:0016491">
    <property type="term" value="F:oxidoreductase activity"/>
    <property type="evidence" value="ECO:0007669"/>
    <property type="project" value="UniProtKB-KW"/>
</dbReference>
<dbReference type="Gene3D" id="3.40.50.720">
    <property type="entry name" value="NAD(P)-binding Rossmann-like Domain"/>
    <property type="match status" value="1"/>
</dbReference>
<proteinExistence type="inferred from homology"/>
<dbReference type="SUPFAM" id="SSF51735">
    <property type="entry name" value="NAD(P)-binding Rossmann-fold domains"/>
    <property type="match status" value="1"/>
</dbReference>
<accession>A0A370QUB8</accession>
<evidence type="ECO:0000256" key="1">
    <source>
        <dbReference type="ARBA" id="ARBA00006484"/>
    </source>
</evidence>
<keyword evidence="2" id="KW-0560">Oxidoreductase</keyword>
<dbReference type="PRINTS" id="PR00080">
    <property type="entry name" value="SDRFAMILY"/>
</dbReference>
<name>A0A370QUB8_9GAMM</name>
<evidence type="ECO:0000313" key="6">
    <source>
        <dbReference type="Proteomes" id="UP000254848"/>
    </source>
</evidence>
<feature type="domain" description="Ketoreductase" evidence="4">
    <location>
        <begin position="5"/>
        <end position="182"/>
    </location>
</feature>
<sequence>MLNQSLVVVTGGGRGLGRVFARRLAQSGARVVITGRDPETLSRSAAEIGHGTESIAFDVTDAGQVRDAFAEIERRFGPVEALVNNAGVLGPVDYFWRSTPLEWYEALDINLKGTVLCSHAVLDYMIARERGTIINIASNAGVFRWPTCSSYSVSKAAIIKLTENLAVEVRGHHVSLFAYHPGLIHSVGMSMDLQQSDVPGESMKAKLLEWCREEHLAGRTVEPEKGAEHVAQLCGGGYSALSGRYLTVYDDLDVLLSAQKEVKRQDFLTLRVREFSPALSAGSEVPD</sequence>
<dbReference type="InterPro" id="IPR057326">
    <property type="entry name" value="KR_dom"/>
</dbReference>
<dbReference type="Pfam" id="PF00106">
    <property type="entry name" value="adh_short"/>
    <property type="match status" value="1"/>
</dbReference>
<dbReference type="CDD" id="cd05233">
    <property type="entry name" value="SDR_c"/>
    <property type="match status" value="1"/>
</dbReference>
<reference evidence="5 6" key="1">
    <citation type="submission" date="2018-07" db="EMBL/GenBank/DDBJ databases">
        <title>Genomic Encyclopedia of Type Strains, Phase IV (KMG-IV): sequencing the most valuable type-strain genomes for metagenomic binning, comparative biology and taxonomic classification.</title>
        <authorList>
            <person name="Goeker M."/>
        </authorList>
    </citation>
    <scope>NUCLEOTIDE SEQUENCE [LARGE SCALE GENOMIC DNA]</scope>
    <source>
        <strain evidence="5 6">DSM 103736</strain>
    </source>
</reference>
<dbReference type="InterPro" id="IPR002347">
    <property type="entry name" value="SDR_fam"/>
</dbReference>